<dbReference type="AlphaFoldDB" id="A0A062VEB3"/>
<dbReference type="InterPro" id="IPR036280">
    <property type="entry name" value="Multihaem_cyt_sf"/>
</dbReference>
<dbReference type="EMBL" id="JMIY01000001">
    <property type="protein sequence ID" value="KCZ73530.1"/>
    <property type="molecule type" value="Genomic_DNA"/>
</dbReference>
<gene>
    <name evidence="2" type="ORF">ANME2D_00600</name>
</gene>
<reference evidence="2 3" key="1">
    <citation type="journal article" date="2013" name="Nature">
        <title>Anaerobic oxidation of methane coupled to nitrate reduction in a novel archaeal lineage.</title>
        <authorList>
            <person name="Haroon M.F."/>
            <person name="Hu S."/>
            <person name="Shi Y."/>
            <person name="Imelfort M."/>
            <person name="Keller J."/>
            <person name="Hugenholtz P."/>
            <person name="Yuan Z."/>
            <person name="Tyson G.W."/>
        </authorList>
    </citation>
    <scope>NUCLEOTIDE SEQUENCE [LARGE SCALE GENOMIC DNA]</scope>
    <source>
        <strain evidence="2 3">ANME-2d</strain>
    </source>
</reference>
<keyword evidence="3" id="KW-1185">Reference proteome</keyword>
<proteinExistence type="predicted"/>
<dbReference type="InterPro" id="IPR029467">
    <property type="entry name" value="Cyt_c7-like"/>
</dbReference>
<dbReference type="RefSeq" id="WP_052368527.1">
    <property type="nucleotide sequence ID" value="NZ_JMIY01000001.1"/>
</dbReference>
<name>A0A062VEB3_9EURY</name>
<feature type="domain" description="Cytochrome c7-like" evidence="1">
    <location>
        <begin position="76"/>
        <end position="142"/>
    </location>
</feature>
<comment type="caution">
    <text evidence="2">The sequence shown here is derived from an EMBL/GenBank/DDBJ whole genome shotgun (WGS) entry which is preliminary data.</text>
</comment>
<accession>A0A062VEB3</accession>
<evidence type="ECO:0000313" key="2">
    <source>
        <dbReference type="EMBL" id="KCZ73530.1"/>
    </source>
</evidence>
<dbReference type="Proteomes" id="UP000027153">
    <property type="component" value="Unassembled WGS sequence"/>
</dbReference>
<dbReference type="SUPFAM" id="SSF48695">
    <property type="entry name" value="Multiheme cytochromes"/>
    <property type="match status" value="1"/>
</dbReference>
<evidence type="ECO:0000313" key="3">
    <source>
        <dbReference type="Proteomes" id="UP000027153"/>
    </source>
</evidence>
<protein>
    <recommendedName>
        <fullName evidence="1">Cytochrome c7-like domain-containing protein</fullName>
    </recommendedName>
</protein>
<organism evidence="2 3">
    <name type="scientific">Candidatus Methanoperedens nitratireducens</name>
    <dbReference type="NCBI Taxonomy" id="1392998"/>
    <lineage>
        <taxon>Archaea</taxon>
        <taxon>Methanobacteriati</taxon>
        <taxon>Methanobacteriota</taxon>
        <taxon>Stenosarchaea group</taxon>
        <taxon>Methanomicrobia</taxon>
        <taxon>Methanosarcinales</taxon>
        <taxon>ANME-2 cluster</taxon>
        <taxon>Candidatus Methanoperedentaceae</taxon>
        <taxon>Candidatus Methanoperedens</taxon>
    </lineage>
</organism>
<evidence type="ECO:0000259" key="1">
    <source>
        <dbReference type="Pfam" id="PF14522"/>
    </source>
</evidence>
<dbReference type="Gene3D" id="1.10.287.3080">
    <property type="match status" value="1"/>
</dbReference>
<dbReference type="OrthoDB" id="145003at2157"/>
<dbReference type="Pfam" id="PF14522">
    <property type="entry name" value="Cytochrome_C7"/>
    <property type="match status" value="1"/>
</dbReference>
<sequence length="149" mass="17092">MQPHIKRAFTLLAIAIIVFIVIRSLVVPDSFGQYGWYRGDSVVDNRNFPVEYAGSASCGEENCHKTLYSIWEDSRHKTVNCETCHGPSEKHVSNVRIMPQPANESRDFCGLCHFRQTARPEDFSQIDPETHGQNLRCAYCHNPHKPWFV</sequence>